<evidence type="ECO:0000313" key="2">
    <source>
        <dbReference type="EMBL" id="KGB25475.1"/>
    </source>
</evidence>
<dbReference type="AlphaFoldDB" id="A0A094YTY1"/>
<comment type="caution">
    <text evidence="2">The sequence shown here is derived from an EMBL/GenBank/DDBJ whole genome shotgun (WGS) entry which is preliminary data.</text>
</comment>
<name>A0A094YTY1_9PROT</name>
<organism evidence="2 3">
    <name type="scientific">Acetobacter tropicalis</name>
    <dbReference type="NCBI Taxonomy" id="104102"/>
    <lineage>
        <taxon>Bacteria</taxon>
        <taxon>Pseudomonadati</taxon>
        <taxon>Pseudomonadota</taxon>
        <taxon>Alphaproteobacteria</taxon>
        <taxon>Acetobacterales</taxon>
        <taxon>Acetobacteraceae</taxon>
        <taxon>Acetobacter</taxon>
    </lineage>
</organism>
<evidence type="ECO:0000256" key="1">
    <source>
        <dbReference type="SAM" id="MobiDB-lite"/>
    </source>
</evidence>
<dbReference type="STRING" id="104102.AtDm6_0670"/>
<reference evidence="2 3" key="1">
    <citation type="submission" date="2014-06" db="EMBL/GenBank/DDBJ databases">
        <title>Functional and comparative genomic analyses of the Drosophila gut microbiota identify candidate symbiosis factors.</title>
        <authorList>
            <person name="Newell P.D."/>
            <person name="Chaston J.M."/>
            <person name="Douglas A.E."/>
        </authorList>
    </citation>
    <scope>NUCLEOTIDE SEQUENCE [LARGE SCALE GENOMIC DNA]</scope>
    <source>
        <strain evidence="2 3">DmCS_006</strain>
    </source>
</reference>
<feature type="region of interest" description="Disordered" evidence="1">
    <location>
        <begin position="29"/>
        <end position="66"/>
    </location>
</feature>
<dbReference type="PATRIC" id="fig|104102.7.peg.666"/>
<proteinExistence type="predicted"/>
<dbReference type="EMBL" id="JOKM01000018">
    <property type="protein sequence ID" value="KGB25475.1"/>
    <property type="molecule type" value="Genomic_DNA"/>
</dbReference>
<protein>
    <submittedName>
        <fullName evidence="2">Uncharacterized protein</fullName>
    </submittedName>
</protein>
<keyword evidence="3" id="KW-1185">Reference proteome</keyword>
<gene>
    <name evidence="2" type="ORF">AtDm6_0670</name>
</gene>
<sequence length="66" mass="7401">MPLQKNCTPDALQKKRRHDLWCNSFLFKRPPQQPLPLLTPESRPANAGPLRLSSLETVAPPKPEGS</sequence>
<dbReference type="Proteomes" id="UP000029448">
    <property type="component" value="Unassembled WGS sequence"/>
</dbReference>
<accession>A0A094YTY1</accession>
<evidence type="ECO:0000313" key="3">
    <source>
        <dbReference type="Proteomes" id="UP000029448"/>
    </source>
</evidence>